<dbReference type="SUPFAM" id="SSF81383">
    <property type="entry name" value="F-box domain"/>
    <property type="match status" value="1"/>
</dbReference>
<reference evidence="3" key="2">
    <citation type="submission" date="2023-05" db="EMBL/GenBank/DDBJ databases">
        <authorList>
            <consortium name="Lawrence Berkeley National Laboratory"/>
            <person name="Steindorff A."/>
            <person name="Hensen N."/>
            <person name="Bonometti L."/>
            <person name="Westerberg I."/>
            <person name="Brannstrom I.O."/>
            <person name="Guillou S."/>
            <person name="Cros-Aarteil S."/>
            <person name="Calhoun S."/>
            <person name="Haridas S."/>
            <person name="Kuo A."/>
            <person name="Mondo S."/>
            <person name="Pangilinan J."/>
            <person name="Riley R."/>
            <person name="Labutti K."/>
            <person name="Andreopoulos B."/>
            <person name="Lipzen A."/>
            <person name="Chen C."/>
            <person name="Yanf M."/>
            <person name="Daum C."/>
            <person name="Ng V."/>
            <person name="Clum A."/>
            <person name="Ohm R."/>
            <person name="Martin F."/>
            <person name="Silar P."/>
            <person name="Natvig D."/>
            <person name="Lalanne C."/>
            <person name="Gautier V."/>
            <person name="Ament-Velasquez S.L."/>
            <person name="Kruys A."/>
            <person name="Hutchinson M.I."/>
            <person name="Powell A.J."/>
            <person name="Barry K."/>
            <person name="Miller A.N."/>
            <person name="Grigoriev I.V."/>
            <person name="Debuchy R."/>
            <person name="Gladieux P."/>
            <person name="Thoren M.H."/>
            <person name="Johannesson H."/>
        </authorList>
    </citation>
    <scope>NUCLEOTIDE SEQUENCE</scope>
    <source>
        <strain evidence="3">CBS 508.74</strain>
    </source>
</reference>
<dbReference type="AlphaFoldDB" id="A0AAN6YQI2"/>
<dbReference type="InterPro" id="IPR001810">
    <property type="entry name" value="F-box_dom"/>
</dbReference>
<comment type="caution">
    <text evidence="3">The sequence shown here is derived from an EMBL/GenBank/DDBJ whole genome shotgun (WGS) entry which is preliminary data.</text>
</comment>
<dbReference type="CDD" id="cd09917">
    <property type="entry name" value="F-box_SF"/>
    <property type="match status" value="1"/>
</dbReference>
<dbReference type="GeneID" id="89939614"/>
<gene>
    <name evidence="3" type="ORF">N656DRAFT_780960</name>
</gene>
<dbReference type="Proteomes" id="UP001302812">
    <property type="component" value="Unassembled WGS sequence"/>
</dbReference>
<protein>
    <recommendedName>
        <fullName evidence="2">F-box domain-containing protein</fullName>
    </recommendedName>
</protein>
<dbReference type="InterPro" id="IPR036047">
    <property type="entry name" value="F-box-like_dom_sf"/>
</dbReference>
<accession>A0AAN6YQI2</accession>
<evidence type="ECO:0000259" key="2">
    <source>
        <dbReference type="PROSITE" id="PS50181"/>
    </source>
</evidence>
<dbReference type="EMBL" id="MU853347">
    <property type="protein sequence ID" value="KAK4111158.1"/>
    <property type="molecule type" value="Genomic_DNA"/>
</dbReference>
<feature type="region of interest" description="Disordered" evidence="1">
    <location>
        <begin position="327"/>
        <end position="362"/>
    </location>
</feature>
<feature type="domain" description="F-box" evidence="2">
    <location>
        <begin position="20"/>
        <end position="68"/>
    </location>
</feature>
<reference evidence="3" key="1">
    <citation type="journal article" date="2023" name="Mol. Phylogenet. Evol.">
        <title>Genome-scale phylogeny and comparative genomics of the fungal order Sordariales.</title>
        <authorList>
            <person name="Hensen N."/>
            <person name="Bonometti L."/>
            <person name="Westerberg I."/>
            <person name="Brannstrom I.O."/>
            <person name="Guillou S."/>
            <person name="Cros-Aarteil S."/>
            <person name="Calhoun S."/>
            <person name="Haridas S."/>
            <person name="Kuo A."/>
            <person name="Mondo S."/>
            <person name="Pangilinan J."/>
            <person name="Riley R."/>
            <person name="LaButti K."/>
            <person name="Andreopoulos B."/>
            <person name="Lipzen A."/>
            <person name="Chen C."/>
            <person name="Yan M."/>
            <person name="Daum C."/>
            <person name="Ng V."/>
            <person name="Clum A."/>
            <person name="Steindorff A."/>
            <person name="Ohm R.A."/>
            <person name="Martin F."/>
            <person name="Silar P."/>
            <person name="Natvig D.O."/>
            <person name="Lalanne C."/>
            <person name="Gautier V."/>
            <person name="Ament-Velasquez S.L."/>
            <person name="Kruys A."/>
            <person name="Hutchinson M.I."/>
            <person name="Powell A.J."/>
            <person name="Barry K."/>
            <person name="Miller A.N."/>
            <person name="Grigoriev I.V."/>
            <person name="Debuchy R."/>
            <person name="Gladieux P."/>
            <person name="Hiltunen Thoren M."/>
            <person name="Johannesson H."/>
        </authorList>
    </citation>
    <scope>NUCLEOTIDE SEQUENCE</scope>
    <source>
        <strain evidence="3">CBS 508.74</strain>
    </source>
</reference>
<dbReference type="Pfam" id="PF00646">
    <property type="entry name" value="F-box"/>
    <property type="match status" value="1"/>
</dbReference>
<evidence type="ECO:0000256" key="1">
    <source>
        <dbReference type="SAM" id="MobiDB-lite"/>
    </source>
</evidence>
<keyword evidence="4" id="KW-1185">Reference proteome</keyword>
<proteinExistence type="predicted"/>
<name>A0AAN6YQI2_9PEZI</name>
<evidence type="ECO:0000313" key="3">
    <source>
        <dbReference type="EMBL" id="KAK4111158.1"/>
    </source>
</evidence>
<feature type="compositionally biased region" description="Polar residues" evidence="1">
    <location>
        <begin position="331"/>
        <end position="344"/>
    </location>
</feature>
<evidence type="ECO:0000313" key="4">
    <source>
        <dbReference type="Proteomes" id="UP001302812"/>
    </source>
</evidence>
<dbReference type="PROSITE" id="PS50181">
    <property type="entry name" value="FBOX"/>
    <property type="match status" value="1"/>
</dbReference>
<organism evidence="3 4">
    <name type="scientific">Canariomyces notabilis</name>
    <dbReference type="NCBI Taxonomy" id="2074819"/>
    <lineage>
        <taxon>Eukaryota</taxon>
        <taxon>Fungi</taxon>
        <taxon>Dikarya</taxon>
        <taxon>Ascomycota</taxon>
        <taxon>Pezizomycotina</taxon>
        <taxon>Sordariomycetes</taxon>
        <taxon>Sordariomycetidae</taxon>
        <taxon>Sordariales</taxon>
        <taxon>Chaetomiaceae</taxon>
        <taxon>Canariomyces</taxon>
    </lineage>
</organism>
<feature type="compositionally biased region" description="Basic and acidic residues" evidence="1">
    <location>
        <begin position="345"/>
        <end position="355"/>
    </location>
</feature>
<dbReference type="RefSeq" id="XP_064668728.1">
    <property type="nucleotide sequence ID" value="XM_064815489.1"/>
</dbReference>
<sequence>MPPASIRRKRAAGQQRGSRNRYLANLPVEILIEIICHLDFNSFDNMLRVNRRLRSIIESYCPSMLSDIIEREFTPADGFFYAFKSTNLRAQLYGDKNVQEAKDVHSYLHELCLSGRFLDEDPQKPPSGGFHTLLSFCRVIRRWEMEFGRLRFSDAPEYSRSLHSHELLRLRQGLYAWWRYARYFHGTIEFEHSCPPRQDLEGYTACTFRHLRPQTWPESQRRGFIRRFSTTQLHEIFDMWETIRSAVGRQVVPPIPAVLEWSGNTLTRAEAGRIGWGDLDENGQILATVMKLRPEDILHLLLFRHRYATKESIVDAIRLRHPRYARPVVSSEANTSRNPANVSAQDRRQHRDVQRRNPRCAS</sequence>